<dbReference type="RefSeq" id="WP_160179662.1">
    <property type="nucleotide sequence ID" value="NZ_CP047656.1"/>
</dbReference>
<dbReference type="Proteomes" id="UP000464524">
    <property type="component" value="Chromosome"/>
</dbReference>
<dbReference type="EMBL" id="CP047656">
    <property type="protein sequence ID" value="QHJ11861.1"/>
    <property type="molecule type" value="Genomic_DNA"/>
</dbReference>
<keyword evidence="3" id="KW-1185">Reference proteome</keyword>
<evidence type="ECO:0000256" key="1">
    <source>
        <dbReference type="SAM" id="SignalP"/>
    </source>
</evidence>
<feature type="chain" id="PRO_5032851518" description="Porin" evidence="1">
    <location>
        <begin position="29"/>
        <end position="423"/>
    </location>
</feature>
<dbReference type="KEGG" id="pmes:FX988_02097"/>
<proteinExistence type="predicted"/>
<feature type="signal peptide" evidence="1">
    <location>
        <begin position="1"/>
        <end position="28"/>
    </location>
</feature>
<name>A0A857JLJ0_9ALTE</name>
<evidence type="ECO:0000313" key="2">
    <source>
        <dbReference type="EMBL" id="QHJ11861.1"/>
    </source>
</evidence>
<organism evidence="2 3">
    <name type="scientific">Paraglaciecola mesophila</name>
    <dbReference type="NCBI Taxonomy" id="197222"/>
    <lineage>
        <taxon>Bacteria</taxon>
        <taxon>Pseudomonadati</taxon>
        <taxon>Pseudomonadota</taxon>
        <taxon>Gammaproteobacteria</taxon>
        <taxon>Alteromonadales</taxon>
        <taxon>Alteromonadaceae</taxon>
        <taxon>Paraglaciecola</taxon>
    </lineage>
</organism>
<reference evidence="2 3" key="1">
    <citation type="submission" date="2019-12" db="EMBL/GenBank/DDBJ databases">
        <title>Genome sequencing and assembly of endphytes of Porphyra tenera.</title>
        <authorList>
            <person name="Park J.M."/>
            <person name="Shin R."/>
            <person name="Jo S.H."/>
        </authorList>
    </citation>
    <scope>NUCLEOTIDE SEQUENCE [LARGE SCALE GENOMIC DNA]</scope>
    <source>
        <strain evidence="2 3">GPM4</strain>
    </source>
</reference>
<keyword evidence="1" id="KW-0732">Signal</keyword>
<protein>
    <recommendedName>
        <fullName evidence="4">Porin</fullName>
    </recommendedName>
</protein>
<accession>A0A857JLJ0</accession>
<evidence type="ECO:0008006" key="4">
    <source>
        <dbReference type="Google" id="ProtNLM"/>
    </source>
</evidence>
<sequence>MLDYKRSPLHFATCFLMLSLCASTYCFAANDKVKWNGFATLGAIYNDSDELGFRPNLKVPGRTGLSLAPDSLIGLQANININPKWDAVVQAVYRDKLDEKAINYLDVAFLRYRLNNRLAFRGGRMNTDIYFLSEYKSVGYAYLWARPPAEFYSKVTSVSQFEGGDILYKRSLGDGFFIAKLGYGETDTSISTTGNGLEVHFTNMLMASASYQQNNWQVRASFLDAKVDEFSADLNIVDQAIAAFPPSIWPGGPGIRERFDFVGKKQQFFGLGYRYDDDIWLLQSEIGFINSQWDIERDTVSGYVSLGYQNDGMTYFATVSAVEPTKNNLSDSVGEISPSAPAAIAAAIQSFRPIIREALEQNVTKQHTFSLGVKWMLSASLVAKLQLDHTVIADDDYALWRVFNEPEPDHTVNVASLSLNWVF</sequence>
<evidence type="ECO:0000313" key="3">
    <source>
        <dbReference type="Proteomes" id="UP000464524"/>
    </source>
</evidence>
<gene>
    <name evidence="2" type="ORF">FX988_02097</name>
</gene>
<dbReference type="OrthoDB" id="197869at2"/>
<dbReference type="AlphaFoldDB" id="A0A857JLJ0"/>
<dbReference type="SUPFAM" id="SSF56935">
    <property type="entry name" value="Porins"/>
    <property type="match status" value="1"/>
</dbReference>